<dbReference type="PANTHER" id="PTHR43317">
    <property type="entry name" value="THERMOSPERMINE SYNTHASE ACAULIS5"/>
    <property type="match status" value="1"/>
</dbReference>
<gene>
    <name evidence="2" type="ORF">EVAR_78535_1</name>
</gene>
<dbReference type="CDD" id="cd02440">
    <property type="entry name" value="AdoMet_MTases"/>
    <property type="match status" value="1"/>
</dbReference>
<dbReference type="EMBL" id="BGZK01000490">
    <property type="protein sequence ID" value="GBP46835.1"/>
    <property type="molecule type" value="Genomic_DNA"/>
</dbReference>
<dbReference type="Pfam" id="PF01564">
    <property type="entry name" value="Spermine_synth"/>
    <property type="match status" value="1"/>
</dbReference>
<dbReference type="Proteomes" id="UP000299102">
    <property type="component" value="Unassembled WGS sequence"/>
</dbReference>
<reference evidence="2 3" key="1">
    <citation type="journal article" date="2019" name="Commun. Biol.">
        <title>The bagworm genome reveals a unique fibroin gene that provides high tensile strength.</title>
        <authorList>
            <person name="Kono N."/>
            <person name="Nakamura H."/>
            <person name="Ohtoshi R."/>
            <person name="Tomita M."/>
            <person name="Numata K."/>
            <person name="Arakawa K."/>
        </authorList>
    </citation>
    <scope>NUCLEOTIDE SEQUENCE [LARGE SCALE GENOMIC DNA]</scope>
</reference>
<evidence type="ECO:0000313" key="2">
    <source>
        <dbReference type="EMBL" id="GBP46835.1"/>
    </source>
</evidence>
<keyword evidence="3" id="KW-1185">Reference proteome</keyword>
<keyword evidence="2" id="KW-0489">Methyltransferase</keyword>
<keyword evidence="1" id="KW-0620">Polyamine biosynthesis</keyword>
<accession>A0A4C1W9L8</accession>
<dbReference type="PANTHER" id="PTHR43317:SF1">
    <property type="entry name" value="THERMOSPERMINE SYNTHASE ACAULIS5"/>
    <property type="match status" value="1"/>
</dbReference>
<dbReference type="Gene3D" id="3.40.50.150">
    <property type="entry name" value="Vaccinia Virus protein VP39"/>
    <property type="match status" value="1"/>
</dbReference>
<comment type="caution">
    <text evidence="2">The sequence shown here is derived from an EMBL/GenBank/DDBJ whole genome shotgun (WGS) entry which is preliminary data.</text>
</comment>
<dbReference type="GO" id="GO:0006596">
    <property type="term" value="P:polyamine biosynthetic process"/>
    <property type="evidence" value="ECO:0007669"/>
    <property type="project" value="UniProtKB-KW"/>
</dbReference>
<evidence type="ECO:0000256" key="1">
    <source>
        <dbReference type="ARBA" id="ARBA00023115"/>
    </source>
</evidence>
<dbReference type="GO" id="GO:0008168">
    <property type="term" value="F:methyltransferase activity"/>
    <property type="evidence" value="ECO:0007669"/>
    <property type="project" value="UniProtKB-KW"/>
</dbReference>
<sequence>MESYCLSAYDKLENAKSLGLMQFPLIRFAAFKSSFKILEVCMAGDKMLRLNNINEVIEHVKSIQDAAFITNGLATTTLGGSEEATLTLSVPGESMPRYTIYILDQAAPAANKYGVFIVPQGRESEWLFGTLEGRKQLAASVKHARLAVATLARGQRYDSLDAVKDELAESAKRLAPKGFTGQIPFLSLGSDVGKREKVYEGHSKSTGYFVVEDVEVNGSTFRRLIFLDNQFLVQSEAKLKTSTEGAKIAVLGLGGGSLCMFLRKCFEKLNVVAVDIDEAMLEIAKNHFELKVDNNLQVLIEDGINFLAKEIDKESQYDAILFDMDSKDSSVGLSCPPRQFLQEDVMANVKKLLSKKGQFILNLVCRDTKLHDSIVSNLKQHFSHLVSIKLEEEVNEVILASNRINYDKEQLDAAVRLLNATARNKNLVKIKCLDLKDFISSVNIIS</sequence>
<evidence type="ECO:0000313" key="3">
    <source>
        <dbReference type="Proteomes" id="UP000299102"/>
    </source>
</evidence>
<dbReference type="InterPro" id="IPR029063">
    <property type="entry name" value="SAM-dependent_MTases_sf"/>
</dbReference>
<organism evidence="2 3">
    <name type="scientific">Eumeta variegata</name>
    <name type="common">Bagworm moth</name>
    <name type="synonym">Eumeta japonica</name>
    <dbReference type="NCBI Taxonomy" id="151549"/>
    <lineage>
        <taxon>Eukaryota</taxon>
        <taxon>Metazoa</taxon>
        <taxon>Ecdysozoa</taxon>
        <taxon>Arthropoda</taxon>
        <taxon>Hexapoda</taxon>
        <taxon>Insecta</taxon>
        <taxon>Pterygota</taxon>
        <taxon>Neoptera</taxon>
        <taxon>Endopterygota</taxon>
        <taxon>Lepidoptera</taxon>
        <taxon>Glossata</taxon>
        <taxon>Ditrysia</taxon>
        <taxon>Tineoidea</taxon>
        <taxon>Psychidae</taxon>
        <taxon>Oiketicinae</taxon>
        <taxon>Eumeta</taxon>
    </lineage>
</organism>
<dbReference type="STRING" id="151549.A0A4C1W9L8"/>
<name>A0A4C1W9L8_EUMVA</name>
<dbReference type="GO" id="GO:0032259">
    <property type="term" value="P:methylation"/>
    <property type="evidence" value="ECO:0007669"/>
    <property type="project" value="UniProtKB-KW"/>
</dbReference>
<dbReference type="OrthoDB" id="411785at2759"/>
<proteinExistence type="predicted"/>
<dbReference type="SUPFAM" id="SSF53335">
    <property type="entry name" value="S-adenosyl-L-methionine-dependent methyltransferases"/>
    <property type="match status" value="1"/>
</dbReference>
<protein>
    <submittedName>
        <fullName evidence="2">Methyltransferase-like protein 13</fullName>
    </submittedName>
</protein>
<dbReference type="AlphaFoldDB" id="A0A4C1W9L8"/>
<keyword evidence="2" id="KW-0808">Transferase</keyword>